<dbReference type="Proteomes" id="UP000633814">
    <property type="component" value="Unassembled WGS sequence"/>
</dbReference>
<reference evidence="2 3" key="1">
    <citation type="submission" date="2021-10" db="EMBL/GenBank/DDBJ databases">
        <title>Alishewanella koreense sp. nov. isolated from seawater of southwestern coast in South Korea and the proposal for the reclassification of Rheinheimera perlucida and Rheinheimera tuosuensis as Arsukibacterium perlucida and Arsukibacterium tuosuensis.</title>
        <authorList>
            <person name="Kim K.H."/>
            <person name="Ruan W."/>
            <person name="Kim K.R."/>
            <person name="Baek J.H."/>
            <person name="Jeon C.O."/>
        </authorList>
    </citation>
    <scope>NUCLEOTIDE SEQUENCE [LARGE SCALE GENOMIC DNA]</scope>
    <source>
        <strain evidence="2 3">16-MA</strain>
    </source>
</reference>
<accession>A0ABS8C6C7</accession>
<dbReference type="RefSeq" id="WP_226751940.1">
    <property type="nucleotide sequence ID" value="NZ_JAEINI020000011.1"/>
</dbReference>
<evidence type="ECO:0000313" key="3">
    <source>
        <dbReference type="Proteomes" id="UP000633814"/>
    </source>
</evidence>
<evidence type="ECO:0000313" key="2">
    <source>
        <dbReference type="EMBL" id="MCB5227877.1"/>
    </source>
</evidence>
<sequence>MFNFLFDNIVAAVIVMLVIIAFALWYFYQRDFSALAQAQKHAHRPLSEQALLTATEEADLCGLGREFRTYIQGINSRLGANQLKVGHLLWIFDQLEQNIRYDASLTIPEFSQALR</sequence>
<proteinExistence type="predicted"/>
<protein>
    <submittedName>
        <fullName evidence="2">Uncharacterized protein</fullName>
    </submittedName>
</protein>
<name>A0ABS8C6C7_9ALTE</name>
<feature type="transmembrane region" description="Helical" evidence="1">
    <location>
        <begin position="6"/>
        <end position="28"/>
    </location>
</feature>
<keyword evidence="1" id="KW-0472">Membrane</keyword>
<comment type="caution">
    <text evidence="2">The sequence shown here is derived from an EMBL/GenBank/DDBJ whole genome shotgun (WGS) entry which is preliminary data.</text>
</comment>
<gene>
    <name evidence="2" type="ORF">JAO78_013750</name>
</gene>
<keyword evidence="1" id="KW-0812">Transmembrane</keyword>
<dbReference type="EMBL" id="JAEINI020000011">
    <property type="protein sequence ID" value="MCB5227877.1"/>
    <property type="molecule type" value="Genomic_DNA"/>
</dbReference>
<keyword evidence="1" id="KW-1133">Transmembrane helix</keyword>
<organism evidence="2 3">
    <name type="scientific">Alishewanella maricola</name>
    <dbReference type="NCBI Taxonomy" id="2795740"/>
    <lineage>
        <taxon>Bacteria</taxon>
        <taxon>Pseudomonadati</taxon>
        <taxon>Pseudomonadota</taxon>
        <taxon>Gammaproteobacteria</taxon>
        <taxon>Alteromonadales</taxon>
        <taxon>Alteromonadaceae</taxon>
        <taxon>Alishewanella</taxon>
    </lineage>
</organism>
<keyword evidence="3" id="KW-1185">Reference proteome</keyword>
<evidence type="ECO:0000256" key="1">
    <source>
        <dbReference type="SAM" id="Phobius"/>
    </source>
</evidence>